<dbReference type="InterPro" id="IPR050946">
    <property type="entry name" value="AP-1_TF_bZIP"/>
</dbReference>
<reference evidence="10" key="4">
    <citation type="submission" date="2022-06" db="UniProtKB">
        <authorList>
            <consortium name="EnsemblMetazoa"/>
        </authorList>
    </citation>
    <scope>IDENTIFICATION</scope>
</reference>
<evidence type="ECO:0000313" key="9">
    <source>
        <dbReference type="EMBL" id="KPM08888.1"/>
    </source>
</evidence>
<dbReference type="PROSITE" id="PS50217">
    <property type="entry name" value="BZIP"/>
    <property type="match status" value="1"/>
</dbReference>
<keyword evidence="4" id="KW-0804">Transcription</keyword>
<feature type="region of interest" description="Disordered" evidence="6">
    <location>
        <begin position="85"/>
        <end position="127"/>
    </location>
</feature>
<evidence type="ECO:0000313" key="8">
    <source>
        <dbReference type="EMBL" id="KAF7491506.1"/>
    </source>
</evidence>
<accession>A0A132AD42</accession>
<name>A0A132AD42_SARSC</name>
<reference evidence="8" key="3">
    <citation type="submission" date="2020-01" db="EMBL/GenBank/DDBJ databases">
        <authorList>
            <person name="Korhonen P.K.K."/>
            <person name="Guangxu M.G."/>
            <person name="Wang T.W."/>
            <person name="Stroehlein A.J.S."/>
            <person name="Young N.D."/>
            <person name="Ang C.-S.A."/>
            <person name="Fernando D.W.F."/>
            <person name="Lu H.L."/>
            <person name="Taylor S.T."/>
            <person name="Ehtesham M.E.M."/>
            <person name="Najaraj S.H.N."/>
            <person name="Harsha G.H.G."/>
            <person name="Madugundu A.M."/>
            <person name="Renuse S.R."/>
            <person name="Holt D.H."/>
            <person name="Pandey A.P."/>
            <person name="Papenfuss A.P."/>
            <person name="Gasser R.B.G."/>
            <person name="Fischer K.F."/>
        </authorList>
    </citation>
    <scope>NUCLEOTIDE SEQUENCE</scope>
    <source>
        <strain evidence="8">SSS_KF_BRIS2020</strain>
    </source>
</reference>
<proteinExistence type="inferred from homology"/>
<evidence type="ECO:0000313" key="11">
    <source>
        <dbReference type="Proteomes" id="UP000070412"/>
    </source>
</evidence>
<dbReference type="InterPro" id="IPR002112">
    <property type="entry name" value="Leuzip_Jun"/>
</dbReference>
<evidence type="ECO:0000313" key="12">
    <source>
        <dbReference type="Proteomes" id="UP000616769"/>
    </source>
</evidence>
<dbReference type="GO" id="GO:0000981">
    <property type="term" value="F:DNA-binding transcription factor activity, RNA polymerase II-specific"/>
    <property type="evidence" value="ECO:0007669"/>
    <property type="project" value="TreeGrafter"/>
</dbReference>
<keyword evidence="2" id="KW-0805">Transcription regulation</keyword>
<gene>
    <name evidence="9" type="ORF">QR98_0074140</name>
    <name evidence="8" type="ORF">SSS_1868</name>
</gene>
<protein>
    <submittedName>
        <fullName evidence="8 9">Transcription factor AP-1</fullName>
    </submittedName>
</protein>
<dbReference type="Gene3D" id="1.20.5.170">
    <property type="match status" value="1"/>
</dbReference>
<dbReference type="Proteomes" id="UP000616769">
    <property type="component" value="Unassembled WGS sequence"/>
</dbReference>
<dbReference type="EnsemblMetazoa" id="SSS_1868s_mrna">
    <property type="protein sequence ID" value="KAF7491506.1"/>
    <property type="gene ID" value="SSS_1868"/>
</dbReference>
<keyword evidence="5" id="KW-0175">Coiled coil</keyword>
<dbReference type="PANTHER" id="PTHR11462">
    <property type="entry name" value="JUN TRANSCRIPTION FACTOR-RELATED"/>
    <property type="match status" value="1"/>
</dbReference>
<dbReference type="InterPro" id="IPR046347">
    <property type="entry name" value="bZIP_sf"/>
</dbReference>
<dbReference type="Proteomes" id="UP000070412">
    <property type="component" value="Unassembled WGS sequence"/>
</dbReference>
<feature type="compositionally biased region" description="Polar residues" evidence="6">
    <location>
        <begin position="93"/>
        <end position="112"/>
    </location>
</feature>
<dbReference type="OrthoDB" id="2187714at2759"/>
<dbReference type="EMBL" id="WVUK01000059">
    <property type="protein sequence ID" value="KAF7491506.1"/>
    <property type="molecule type" value="Genomic_DNA"/>
</dbReference>
<sequence>MECQNDVAKLKQSLTLDFSQKPSPVKRHKSSMIFDRTLPKHNYMTRSCQLTTPDVEKLALTTPEVAELICKNYPLTVMHNRNNSHLNEEKSSKQISDQWSANNFNDNNNTIHPSKESNEIKKEESDSELLYLDSSENRIPQPINLEDQEQAKLERKRLRNRIAASKCRQRKLERISNLQKKVDALTSKNNDLEIFIERLKSLNEKILLQAIKHNELGCDLNIS</sequence>
<feature type="coiled-coil region" evidence="5">
    <location>
        <begin position="148"/>
        <end position="205"/>
    </location>
</feature>
<dbReference type="CDD" id="cd14696">
    <property type="entry name" value="bZIP_Jun"/>
    <property type="match status" value="1"/>
</dbReference>
<evidence type="ECO:0000256" key="5">
    <source>
        <dbReference type="SAM" id="Coils"/>
    </source>
</evidence>
<dbReference type="SUPFAM" id="SSF57959">
    <property type="entry name" value="Leucine zipper domain"/>
    <property type="match status" value="1"/>
</dbReference>
<dbReference type="GO" id="GO:0042127">
    <property type="term" value="P:regulation of cell population proliferation"/>
    <property type="evidence" value="ECO:0007669"/>
    <property type="project" value="TreeGrafter"/>
</dbReference>
<evidence type="ECO:0000256" key="6">
    <source>
        <dbReference type="SAM" id="MobiDB-lite"/>
    </source>
</evidence>
<dbReference type="Pfam" id="PF00170">
    <property type="entry name" value="bZIP_1"/>
    <property type="match status" value="1"/>
</dbReference>
<dbReference type="InterPro" id="IPR004827">
    <property type="entry name" value="bZIP"/>
</dbReference>
<evidence type="ECO:0000256" key="1">
    <source>
        <dbReference type="ARBA" id="ARBA00006882"/>
    </source>
</evidence>
<dbReference type="EMBL" id="JXLN01012817">
    <property type="protein sequence ID" value="KPM08888.1"/>
    <property type="molecule type" value="Genomic_DNA"/>
</dbReference>
<comment type="similarity">
    <text evidence="1">Belongs to the bZIP family. Jun subfamily.</text>
</comment>
<dbReference type="GO" id="GO:0051726">
    <property type="term" value="P:regulation of cell cycle"/>
    <property type="evidence" value="ECO:0007669"/>
    <property type="project" value="TreeGrafter"/>
</dbReference>
<dbReference type="VEuPathDB" id="VectorBase:SSCA003484"/>
<dbReference type="PROSITE" id="PS00036">
    <property type="entry name" value="BZIP_BASIC"/>
    <property type="match status" value="1"/>
</dbReference>
<dbReference type="GO" id="GO:0000978">
    <property type="term" value="F:RNA polymerase II cis-regulatory region sequence-specific DNA binding"/>
    <property type="evidence" value="ECO:0007669"/>
    <property type="project" value="TreeGrafter"/>
</dbReference>
<dbReference type="GO" id="GO:0005667">
    <property type="term" value="C:transcription regulator complex"/>
    <property type="evidence" value="ECO:0007669"/>
    <property type="project" value="TreeGrafter"/>
</dbReference>
<keyword evidence="11" id="KW-1185">Reference proteome</keyword>
<reference evidence="11" key="2">
    <citation type="journal article" date="2020" name="PLoS Negl. Trop. Dis.">
        <title>High-quality nuclear genome for Sarcoptes scabiei-A critical resource for a neglected parasite.</title>
        <authorList>
            <person name="Korhonen P.K."/>
            <person name="Gasser R.B."/>
            <person name="Ma G."/>
            <person name="Wang T."/>
            <person name="Stroehlein A.J."/>
            <person name="Young N.D."/>
            <person name="Ang C.S."/>
            <person name="Fernando D.D."/>
            <person name="Lu H.C."/>
            <person name="Taylor S."/>
            <person name="Reynolds S.L."/>
            <person name="Mofiz E."/>
            <person name="Najaraj S.H."/>
            <person name="Gowda H."/>
            <person name="Madugundu A."/>
            <person name="Renuse S."/>
            <person name="Holt D."/>
            <person name="Pandey A."/>
            <person name="Papenfuss A.T."/>
            <person name="Fischer K."/>
        </authorList>
    </citation>
    <scope>NUCLEOTIDE SEQUENCE [LARGE SCALE GENOMIC DNA]</scope>
</reference>
<evidence type="ECO:0000256" key="3">
    <source>
        <dbReference type="ARBA" id="ARBA00023125"/>
    </source>
</evidence>
<keyword evidence="3" id="KW-0238">DNA-binding</keyword>
<dbReference type="SMART" id="SM00338">
    <property type="entry name" value="BRLZ"/>
    <property type="match status" value="1"/>
</dbReference>
<evidence type="ECO:0000259" key="7">
    <source>
        <dbReference type="PROSITE" id="PS50217"/>
    </source>
</evidence>
<evidence type="ECO:0000256" key="4">
    <source>
        <dbReference type="ARBA" id="ARBA00023163"/>
    </source>
</evidence>
<dbReference type="PANTHER" id="PTHR11462:SF35">
    <property type="entry name" value="TRANSCRIPTION FACTOR JRA"/>
    <property type="match status" value="1"/>
</dbReference>
<feature type="domain" description="BZIP" evidence="7">
    <location>
        <begin position="150"/>
        <end position="200"/>
    </location>
</feature>
<evidence type="ECO:0000256" key="2">
    <source>
        <dbReference type="ARBA" id="ARBA00023015"/>
    </source>
</evidence>
<evidence type="ECO:0000313" key="10">
    <source>
        <dbReference type="EnsemblMetazoa" id="KAF7491506.1"/>
    </source>
</evidence>
<dbReference type="PRINTS" id="PR00043">
    <property type="entry name" value="LEUZIPPRJUN"/>
</dbReference>
<feature type="compositionally biased region" description="Basic and acidic residues" evidence="6">
    <location>
        <begin position="113"/>
        <end position="124"/>
    </location>
</feature>
<organism evidence="9 12">
    <name type="scientific">Sarcoptes scabiei</name>
    <name type="common">Itch mite</name>
    <name type="synonym">Acarus scabiei</name>
    <dbReference type="NCBI Taxonomy" id="52283"/>
    <lineage>
        <taxon>Eukaryota</taxon>
        <taxon>Metazoa</taxon>
        <taxon>Ecdysozoa</taxon>
        <taxon>Arthropoda</taxon>
        <taxon>Chelicerata</taxon>
        <taxon>Arachnida</taxon>
        <taxon>Acari</taxon>
        <taxon>Acariformes</taxon>
        <taxon>Sarcoptiformes</taxon>
        <taxon>Astigmata</taxon>
        <taxon>Psoroptidia</taxon>
        <taxon>Sarcoptoidea</taxon>
        <taxon>Sarcoptidae</taxon>
        <taxon>Sarcoptinae</taxon>
        <taxon>Sarcoptes</taxon>
    </lineage>
</organism>
<reference evidence="9 12" key="1">
    <citation type="journal article" date="2015" name="Parasit. Vectors">
        <title>Draft genome of the scabies mite.</title>
        <authorList>
            <person name="Rider S.D.Jr."/>
            <person name="Morgan M.S."/>
            <person name="Arlian L.G."/>
        </authorList>
    </citation>
    <scope>NUCLEOTIDE SEQUENCE [LARGE SCALE GENOMIC DNA]</scope>
    <source>
        <strain evidence="9">Arlian Lab</strain>
    </source>
</reference>
<dbReference type="AlphaFoldDB" id="A0A132AD42"/>